<reference evidence="2 3" key="1">
    <citation type="submission" date="2016-11" db="EMBL/GenBank/DDBJ databases">
        <title>Complete genome sequence of the aerobically denitrifying bacterium Chelatococcus daeguensis TAD1.</title>
        <authorList>
            <person name="Yang Y."/>
            <person name="Huang S."/>
            <person name="Lin E."/>
        </authorList>
    </citation>
    <scope>NUCLEOTIDE SEQUENCE [LARGE SCALE GENOMIC DNA]</scope>
    <source>
        <strain evidence="2 3">TAD1</strain>
    </source>
</reference>
<feature type="compositionally biased region" description="Basic and acidic residues" evidence="1">
    <location>
        <begin position="181"/>
        <end position="194"/>
    </location>
</feature>
<dbReference type="EMBL" id="CP018095">
    <property type="protein sequence ID" value="APF37994.1"/>
    <property type="molecule type" value="Genomic_DNA"/>
</dbReference>
<evidence type="ECO:0000313" key="3">
    <source>
        <dbReference type="Proteomes" id="UP000182703"/>
    </source>
</evidence>
<dbReference type="Proteomes" id="UP000182703">
    <property type="component" value="Chromosome"/>
</dbReference>
<dbReference type="AlphaFoldDB" id="A0AAC9JQV9"/>
<gene>
    <name evidence="2" type="ORF">BOQ54_12190</name>
</gene>
<feature type="compositionally biased region" description="Basic and acidic residues" evidence="1">
    <location>
        <begin position="305"/>
        <end position="314"/>
    </location>
</feature>
<dbReference type="SUPFAM" id="SSF75708">
    <property type="entry name" value="Chemotaxis phosphatase CheZ"/>
    <property type="match status" value="1"/>
</dbReference>
<evidence type="ECO:0000313" key="2">
    <source>
        <dbReference type="EMBL" id="APF37994.1"/>
    </source>
</evidence>
<protein>
    <submittedName>
        <fullName evidence="2">Uncharacterized protein</fullName>
    </submittedName>
</protein>
<accession>A0AAC9JQV9</accession>
<feature type="region of interest" description="Disordered" evidence="1">
    <location>
        <begin position="181"/>
        <end position="314"/>
    </location>
</feature>
<name>A0AAC9JQV9_9HYPH</name>
<organism evidence="2 3">
    <name type="scientific">Chelatococcus daeguensis</name>
    <dbReference type="NCBI Taxonomy" id="444444"/>
    <lineage>
        <taxon>Bacteria</taxon>
        <taxon>Pseudomonadati</taxon>
        <taxon>Pseudomonadota</taxon>
        <taxon>Alphaproteobacteria</taxon>
        <taxon>Hyphomicrobiales</taxon>
        <taxon>Chelatococcaceae</taxon>
        <taxon>Chelatococcus</taxon>
    </lineage>
</organism>
<sequence length="335" mass="36349">MTESDKPLDDASYEAIEAAVMESERGRWFLNEFARRNRNSDTLSVLRAIEKMQGAIPGRSPRLVYLESEIADIAALVATGQAAIAATRRDDPVPEADESTDPVLRTARAAADGMANATEQIQDLAWALRERGAEETLCTALEKHAGDLHTLGLMQDITVRRLGQALALLASVEQRLRGLAPREEAPRAGRDKPDVVVSLPGGSDNGLRRRRTDAPARMSAAPETTSQTSRPDDAASHPAQPAQEASPSDEPPVARTAPSPGEVQPARVRRYAGNVVFVDPGNTRRGSAALARDEAPQPVPQRQETAQKSDEPRFEPSVLAAFDALSWQEKLRRFT</sequence>
<evidence type="ECO:0000256" key="1">
    <source>
        <dbReference type="SAM" id="MobiDB-lite"/>
    </source>
</evidence>
<dbReference type="RefSeq" id="WP_055457380.1">
    <property type="nucleotide sequence ID" value="NZ_CP018095.1"/>
</dbReference>
<keyword evidence="3" id="KW-1185">Reference proteome</keyword>
<proteinExistence type="predicted"/>
<dbReference type="KEGG" id="cdq:BOQ54_12190"/>